<protein>
    <submittedName>
        <fullName evidence="2">NAD(P)-binding protein</fullName>
    </submittedName>
</protein>
<dbReference type="VEuPathDB" id="FungiDB:P170DRAFT_279529"/>
<dbReference type="InterPro" id="IPR036291">
    <property type="entry name" value="NAD(P)-bd_dom_sf"/>
</dbReference>
<organism evidence="2 3">
    <name type="scientific">Aspergillus steynii IBT 23096</name>
    <dbReference type="NCBI Taxonomy" id="1392250"/>
    <lineage>
        <taxon>Eukaryota</taxon>
        <taxon>Fungi</taxon>
        <taxon>Dikarya</taxon>
        <taxon>Ascomycota</taxon>
        <taxon>Pezizomycotina</taxon>
        <taxon>Eurotiomycetes</taxon>
        <taxon>Eurotiomycetidae</taxon>
        <taxon>Eurotiales</taxon>
        <taxon>Aspergillaceae</taxon>
        <taxon>Aspergillus</taxon>
        <taxon>Aspergillus subgen. Circumdati</taxon>
    </lineage>
</organism>
<dbReference type="STRING" id="1392250.A0A2I2FXG0"/>
<dbReference type="OrthoDB" id="542013at2759"/>
<keyword evidence="1" id="KW-0560">Oxidoreductase</keyword>
<name>A0A2I2FXG0_9EURO</name>
<evidence type="ECO:0000256" key="1">
    <source>
        <dbReference type="ARBA" id="ARBA00023002"/>
    </source>
</evidence>
<comment type="caution">
    <text evidence="2">The sequence shown here is derived from an EMBL/GenBank/DDBJ whole genome shotgun (WGS) entry which is preliminary data.</text>
</comment>
<dbReference type="RefSeq" id="XP_024700620.1">
    <property type="nucleotide sequence ID" value="XM_024843185.1"/>
</dbReference>
<proteinExistence type="predicted"/>
<gene>
    <name evidence="2" type="ORF">P170DRAFT_279529</name>
</gene>
<sequence>MFRFLRSQLMVTPSLPPSASFTDQVAIVTGANVGLGLEAARHISRLGARKVILAVRNVLSGDEARRSIEESTGRVGVCEVWPLDLASYASVIAFAHRAQALPRLDIVLENAAVATTEFQLAEGHELSITVNVINTMFLALLLLPKLRETARRSPLRKPHLTVVVSEAHAFTSFPEWRQECIFEALDDNGATDMNERYPTSKLLEILALRELIVRMSDDAVIINMVNPGLCHSRLSRDAGMSMAIMKFFLARSTEVGSRTLVTGIVAGSETHGSYMSNCLVASHELSAFVRSEDGDTAQKKIWQELCEMLEVIQPGVTRNL</sequence>
<dbReference type="PANTHER" id="PTHR43157">
    <property type="entry name" value="PHOSPHATIDYLINOSITOL-GLYCAN BIOSYNTHESIS CLASS F PROTEIN-RELATED"/>
    <property type="match status" value="1"/>
</dbReference>
<dbReference type="PANTHER" id="PTHR43157:SF67">
    <property type="entry name" value="DEHYDROGENASE_REDUCTASE FAMILY PROTEIN, PUTATIVE (AFU_ORTHOLOGUE AFUA_3G02580)-RELATED"/>
    <property type="match status" value="1"/>
</dbReference>
<dbReference type="AlphaFoldDB" id="A0A2I2FXG0"/>
<dbReference type="Pfam" id="PF00106">
    <property type="entry name" value="adh_short"/>
    <property type="match status" value="1"/>
</dbReference>
<accession>A0A2I2FXG0</accession>
<dbReference type="PRINTS" id="PR00081">
    <property type="entry name" value="GDHRDH"/>
</dbReference>
<reference evidence="2 3" key="1">
    <citation type="submission" date="2016-12" db="EMBL/GenBank/DDBJ databases">
        <title>The genomes of Aspergillus section Nigri reveals drivers in fungal speciation.</title>
        <authorList>
            <consortium name="DOE Joint Genome Institute"/>
            <person name="Vesth T.C."/>
            <person name="Nybo J."/>
            <person name="Theobald S."/>
            <person name="Brandl J."/>
            <person name="Frisvad J.C."/>
            <person name="Nielsen K.F."/>
            <person name="Lyhne E.K."/>
            <person name="Kogle M.E."/>
            <person name="Kuo A."/>
            <person name="Riley R."/>
            <person name="Clum A."/>
            <person name="Nolan M."/>
            <person name="Lipzen A."/>
            <person name="Salamov A."/>
            <person name="Henrissat B."/>
            <person name="Wiebenga A."/>
            <person name="De Vries R.P."/>
            <person name="Grigoriev I.V."/>
            <person name="Mortensen U.H."/>
            <person name="Andersen M.R."/>
            <person name="Baker S.E."/>
        </authorList>
    </citation>
    <scope>NUCLEOTIDE SEQUENCE [LARGE SCALE GENOMIC DNA]</scope>
    <source>
        <strain evidence="2 3">IBT 23096</strain>
    </source>
</reference>
<dbReference type="GO" id="GO:0016491">
    <property type="term" value="F:oxidoreductase activity"/>
    <property type="evidence" value="ECO:0007669"/>
    <property type="project" value="UniProtKB-KW"/>
</dbReference>
<dbReference type="EMBL" id="MSFO01000008">
    <property type="protein sequence ID" value="PLB45318.1"/>
    <property type="molecule type" value="Genomic_DNA"/>
</dbReference>
<dbReference type="InterPro" id="IPR002347">
    <property type="entry name" value="SDR_fam"/>
</dbReference>
<evidence type="ECO:0000313" key="2">
    <source>
        <dbReference type="EMBL" id="PLB45318.1"/>
    </source>
</evidence>
<dbReference type="SUPFAM" id="SSF51735">
    <property type="entry name" value="NAD(P)-binding Rossmann-fold domains"/>
    <property type="match status" value="1"/>
</dbReference>
<dbReference type="Gene3D" id="3.40.50.720">
    <property type="entry name" value="NAD(P)-binding Rossmann-like Domain"/>
    <property type="match status" value="1"/>
</dbReference>
<keyword evidence="3" id="KW-1185">Reference proteome</keyword>
<evidence type="ECO:0000313" key="3">
    <source>
        <dbReference type="Proteomes" id="UP000234275"/>
    </source>
</evidence>
<dbReference type="Proteomes" id="UP000234275">
    <property type="component" value="Unassembled WGS sequence"/>
</dbReference>
<dbReference type="GeneID" id="36550884"/>